<evidence type="ECO:0000259" key="2">
    <source>
        <dbReference type="PROSITE" id="PS50222"/>
    </source>
</evidence>
<dbReference type="AlphaFoldDB" id="A0A0M0JW94"/>
<dbReference type="PROSITE" id="PS00018">
    <property type="entry name" value="EF_HAND_1"/>
    <property type="match status" value="1"/>
</dbReference>
<protein>
    <recommendedName>
        <fullName evidence="2">EF-hand domain-containing protein</fullName>
    </recommendedName>
</protein>
<feature type="domain" description="EF-hand" evidence="2">
    <location>
        <begin position="463"/>
        <end position="498"/>
    </location>
</feature>
<dbReference type="PROSITE" id="PS50222">
    <property type="entry name" value="EF_HAND_2"/>
    <property type="match status" value="1"/>
</dbReference>
<feature type="non-terminal residue" evidence="3">
    <location>
        <position position="506"/>
    </location>
</feature>
<dbReference type="InterPro" id="IPR038050">
    <property type="entry name" value="Neuro_actylchol_rec"/>
</dbReference>
<sequence>MGRVPIAISLDLSPIRLVLQQDFNENYIFAEMGYTLQWADPRLARSPCAGALSGMLSLDFEQGLSDIAREAARAMRSKFWVPSLMQTDAVPGFRGIDASADFQLGTETILIDGAPGSTDEGLRIPMLVQPWLDGYDTELPESAPSAMPSGALPIAKEFTSGPRNTSTCVGCASWTGDIEFQLLQSHHNFFYYPFDQQELRVTVEVIGGWLYGCVRTGADSPVLAALGLTEENKDTTLLPPTAEWYLNGPLSQTVRVAHPFEYGVEQVGKCEITMIADRDPVVFIFRALVTTIIIVFGSLLTAIFMHAEEHSGDRAAVLYIAFLISLTNMATTDLGLGKVSQLLWYDLFNLSQLVLSLIAVAETMVVHLLYKQNQATLATHIDSVCRQTLPALYIGETMGIFIYGVGRGREIYSILGFAIMAIFLVTMIPATLFFVWLRQGRVARWQAKCLKDLKNSKHEDGDEYDMKAGRVFHAFDFDQSGELDTDELRDLFAALHPKICRDDLSA</sequence>
<name>A0A0M0JW94_9EUKA</name>
<keyword evidence="4" id="KW-1185">Reference proteome</keyword>
<organism evidence="3 4">
    <name type="scientific">Chrysochromulina tobinii</name>
    <dbReference type="NCBI Taxonomy" id="1460289"/>
    <lineage>
        <taxon>Eukaryota</taxon>
        <taxon>Haptista</taxon>
        <taxon>Haptophyta</taxon>
        <taxon>Prymnesiophyceae</taxon>
        <taxon>Prymnesiales</taxon>
        <taxon>Chrysochromulinaceae</taxon>
        <taxon>Chrysochromulina</taxon>
    </lineage>
</organism>
<feature type="transmembrane region" description="Helical" evidence="1">
    <location>
        <begin position="283"/>
        <end position="304"/>
    </location>
</feature>
<dbReference type="Gene3D" id="1.20.58.390">
    <property type="entry name" value="Neurotransmitter-gated ion-channel transmembrane domain"/>
    <property type="match status" value="1"/>
</dbReference>
<evidence type="ECO:0000313" key="3">
    <source>
        <dbReference type="EMBL" id="KOO30825.1"/>
    </source>
</evidence>
<dbReference type="EMBL" id="JWZX01002154">
    <property type="protein sequence ID" value="KOO30825.1"/>
    <property type="molecule type" value="Genomic_DNA"/>
</dbReference>
<dbReference type="InterPro" id="IPR002048">
    <property type="entry name" value="EF_hand_dom"/>
</dbReference>
<proteinExistence type="predicted"/>
<keyword evidence="1" id="KW-1133">Transmembrane helix</keyword>
<reference evidence="4" key="1">
    <citation type="journal article" date="2015" name="PLoS Genet.">
        <title>Genome Sequence and Transcriptome Analyses of Chrysochromulina tobin: Metabolic Tools for Enhanced Algal Fitness in the Prominent Order Prymnesiales (Haptophyceae).</title>
        <authorList>
            <person name="Hovde B.T."/>
            <person name="Deodato C.R."/>
            <person name="Hunsperger H.M."/>
            <person name="Ryken S.A."/>
            <person name="Yost W."/>
            <person name="Jha R.K."/>
            <person name="Patterson J."/>
            <person name="Monnat R.J. Jr."/>
            <person name="Barlow S.B."/>
            <person name="Starkenburg S.R."/>
            <person name="Cattolico R.A."/>
        </authorList>
    </citation>
    <scope>NUCLEOTIDE SEQUENCE</scope>
    <source>
        <strain evidence="4">CCMP291</strain>
    </source>
</reference>
<evidence type="ECO:0000256" key="1">
    <source>
        <dbReference type="SAM" id="Phobius"/>
    </source>
</evidence>
<dbReference type="InterPro" id="IPR018247">
    <property type="entry name" value="EF_Hand_1_Ca_BS"/>
</dbReference>
<feature type="transmembrane region" description="Helical" evidence="1">
    <location>
        <begin position="348"/>
        <end position="370"/>
    </location>
</feature>
<accession>A0A0M0JW94</accession>
<feature type="transmembrane region" description="Helical" evidence="1">
    <location>
        <begin position="412"/>
        <end position="437"/>
    </location>
</feature>
<comment type="caution">
    <text evidence="3">The sequence shown here is derived from an EMBL/GenBank/DDBJ whole genome shotgun (WGS) entry which is preliminary data.</text>
</comment>
<dbReference type="GO" id="GO:0005509">
    <property type="term" value="F:calcium ion binding"/>
    <property type="evidence" value="ECO:0007669"/>
    <property type="project" value="InterPro"/>
</dbReference>
<dbReference type="Gene3D" id="1.10.238.10">
    <property type="entry name" value="EF-hand"/>
    <property type="match status" value="1"/>
</dbReference>
<evidence type="ECO:0000313" key="4">
    <source>
        <dbReference type="Proteomes" id="UP000037460"/>
    </source>
</evidence>
<keyword evidence="1" id="KW-0812">Transmembrane</keyword>
<feature type="transmembrane region" description="Helical" evidence="1">
    <location>
        <begin position="390"/>
        <end position="406"/>
    </location>
</feature>
<keyword evidence="1" id="KW-0472">Membrane</keyword>
<feature type="transmembrane region" description="Helical" evidence="1">
    <location>
        <begin position="316"/>
        <end position="336"/>
    </location>
</feature>
<dbReference type="Proteomes" id="UP000037460">
    <property type="component" value="Unassembled WGS sequence"/>
</dbReference>
<gene>
    <name evidence="3" type="ORF">Ctob_016325</name>
</gene>